<evidence type="ECO:0000313" key="5">
    <source>
        <dbReference type="EMBL" id="WFC97033.1"/>
    </source>
</evidence>
<accession>A0AAF0DVV5</accession>
<dbReference type="GO" id="GO:0004620">
    <property type="term" value="F:phospholipase activity"/>
    <property type="evidence" value="ECO:0007669"/>
    <property type="project" value="TreeGrafter"/>
</dbReference>
<gene>
    <name evidence="5" type="ORF">MBRA1_003700</name>
</gene>
<evidence type="ECO:0000259" key="4">
    <source>
        <dbReference type="PROSITE" id="PS51043"/>
    </source>
</evidence>
<reference evidence="5" key="1">
    <citation type="submission" date="2023-03" db="EMBL/GenBank/DDBJ databases">
        <title>Mating type loci evolution in Malassezia.</title>
        <authorList>
            <person name="Coelho M.A."/>
        </authorList>
    </citation>
    <scope>NUCLEOTIDE SEQUENCE</scope>
    <source>
        <strain evidence="5">CBS 14135</strain>
    </source>
</reference>
<dbReference type="SUPFAM" id="SSF53474">
    <property type="entry name" value="alpha/beta-Hydrolases"/>
    <property type="match status" value="1"/>
</dbReference>
<evidence type="ECO:0000256" key="2">
    <source>
        <dbReference type="ARBA" id="ARBA00048461"/>
    </source>
</evidence>
<dbReference type="InterPro" id="IPR004177">
    <property type="entry name" value="DDHD_dom"/>
</dbReference>
<feature type="region of interest" description="Disordered" evidence="3">
    <location>
        <begin position="290"/>
        <end position="340"/>
    </location>
</feature>
<name>A0AAF0DVV5_9BASI</name>
<dbReference type="InterPro" id="IPR058055">
    <property type="entry name" value="PA-PLA1"/>
</dbReference>
<comment type="catalytic activity">
    <reaction evidence="2">
        <text>a monoacylglycerol + H2O = glycerol + a fatty acid + H(+)</text>
        <dbReference type="Rhea" id="RHEA:15245"/>
        <dbReference type="ChEBI" id="CHEBI:15377"/>
        <dbReference type="ChEBI" id="CHEBI:15378"/>
        <dbReference type="ChEBI" id="CHEBI:17408"/>
        <dbReference type="ChEBI" id="CHEBI:17754"/>
        <dbReference type="ChEBI" id="CHEBI:28868"/>
    </reaction>
</comment>
<evidence type="ECO:0000313" key="6">
    <source>
        <dbReference type="Proteomes" id="UP001216638"/>
    </source>
</evidence>
<feature type="compositionally biased region" description="Low complexity" evidence="3">
    <location>
        <begin position="791"/>
        <end position="802"/>
    </location>
</feature>
<evidence type="ECO:0000256" key="3">
    <source>
        <dbReference type="SAM" id="MobiDB-lite"/>
    </source>
</evidence>
<dbReference type="PANTHER" id="PTHR23509:SF6">
    <property type="entry name" value="PHOSPHOLIPASE C1020.13C-RELATED"/>
    <property type="match status" value="1"/>
</dbReference>
<dbReference type="GO" id="GO:0005737">
    <property type="term" value="C:cytoplasm"/>
    <property type="evidence" value="ECO:0007669"/>
    <property type="project" value="TreeGrafter"/>
</dbReference>
<dbReference type="EMBL" id="CP119956">
    <property type="protein sequence ID" value="WFC97033.1"/>
    <property type="molecule type" value="Genomic_DNA"/>
</dbReference>
<dbReference type="InterPro" id="IPR057826">
    <property type="entry name" value="WWE_C20G8.02"/>
</dbReference>
<feature type="compositionally biased region" description="Acidic residues" evidence="3">
    <location>
        <begin position="316"/>
        <end position="326"/>
    </location>
</feature>
<feature type="compositionally biased region" description="Low complexity" evidence="3">
    <location>
        <begin position="760"/>
        <end position="784"/>
    </location>
</feature>
<organism evidence="5 6">
    <name type="scientific">Malassezia brasiliensis</name>
    <dbReference type="NCBI Taxonomy" id="1821822"/>
    <lineage>
        <taxon>Eukaryota</taxon>
        <taxon>Fungi</taxon>
        <taxon>Dikarya</taxon>
        <taxon>Basidiomycota</taxon>
        <taxon>Ustilaginomycotina</taxon>
        <taxon>Malasseziomycetes</taxon>
        <taxon>Malasseziales</taxon>
        <taxon>Malasseziaceae</taxon>
        <taxon>Malassezia</taxon>
    </lineage>
</organism>
<dbReference type="SMART" id="SM01127">
    <property type="entry name" value="DDHD"/>
    <property type="match status" value="1"/>
</dbReference>
<evidence type="ECO:0000256" key="1">
    <source>
        <dbReference type="ARBA" id="ARBA00047591"/>
    </source>
</evidence>
<proteinExistence type="predicted"/>
<feature type="region of interest" description="Disordered" evidence="3">
    <location>
        <begin position="371"/>
        <end position="398"/>
    </location>
</feature>
<dbReference type="Pfam" id="PF23463">
    <property type="entry name" value="WWE_2"/>
    <property type="match status" value="1"/>
</dbReference>
<dbReference type="PANTHER" id="PTHR23509">
    <property type="entry name" value="PA-PL1 PHOSPHOLIPASE FAMILY"/>
    <property type="match status" value="1"/>
</dbReference>
<sequence>MTDPVAGVGACDSSADLRRPLVPPTWFHAHGAVWVPFSDVDNAALEARYVAHRDALAARAAAREHEAPPADAAGAATGWFARARWFAQPSTQSAVLPPAPPPPLPNVRKTPLDQHVLDPDEPASARQFRVPVLEDRLFDVDLERMILYPALWPGFDQGVIRATWFYVAPDGSCSPIAWGSAVSDDLERVFDEARPWDLAPRLRATLQSSKAKADAEPPALYDLPSVVGGAKVLFDSAVSARVYTQNLSSKLLALLWEPLVVRGYDNAKEASARIRENKTSSMLANAWARRAGEPAPTPAPAPASGPDTAPVPATPSDEDEEEEEEAPPPAAPSGPADGTIVEHVVPPARASDATSPWTALSEAFLSRARRLRSPARKASPAADDEPRADSPPADVSDDLLDDLASTADIEEGEADASLPPHLVFCIHGIGQKLSEDYQATHFVHDLERLRTTLRQQAQHPDLARQLSGARIKLIPICWRHRLDFEPEHGAYTLSDITNDQTIPAVRAVIAKVLLDIPFYMSAHRAAMLRAVREEANRLYRLFVQRNPTFEQRGGRVSVLGHSLGSALASDLLAAQPTHVAPLSTRDAPRLHLDVPELLFNVAHFFSVGSPLPLLFYLNGTRLVARRRAASANEYQQQADVTLDATGVEGCLAVEQIHNIYAATDPVSFQLSATVDAPYARLMRPVEVPRDPAMLARALGQPRVSIARVMQNQFAAAGGDAASVETEAPGAARATGDSATDLPRVVRQDADAPRGSGGDSPGAPEAAAPPAEPAPGAQPHVRASGTAGGEGAATPDGAATPTAHDGAPTSPRARPSDKPRPASPLQFLRAALTRSPPAASGGLAPPAATAALAPPAATAGDAAHASSAGATPESGKRAPPFPLDELDLGERRFLALNSNGCIDYVVDGGSVNQFTQYFDMFRAHMSYWTSAAFCNYLLHQLVPGDGVDHASSAASPPLFEAFSVLDPTTDSV</sequence>
<comment type="catalytic activity">
    <reaction evidence="1">
        <text>a diacylglycerol + H2O = a monoacylglycerol + a fatty acid + H(+)</text>
        <dbReference type="Rhea" id="RHEA:32731"/>
        <dbReference type="ChEBI" id="CHEBI:15377"/>
        <dbReference type="ChEBI" id="CHEBI:15378"/>
        <dbReference type="ChEBI" id="CHEBI:17408"/>
        <dbReference type="ChEBI" id="CHEBI:18035"/>
        <dbReference type="ChEBI" id="CHEBI:28868"/>
    </reaction>
</comment>
<dbReference type="AlphaFoldDB" id="A0AAF0DVV5"/>
<dbReference type="GO" id="GO:0046872">
    <property type="term" value="F:metal ion binding"/>
    <property type="evidence" value="ECO:0007669"/>
    <property type="project" value="InterPro"/>
</dbReference>
<feature type="domain" description="DDHD" evidence="4">
    <location>
        <begin position="597"/>
        <end position="942"/>
    </location>
</feature>
<protein>
    <recommendedName>
        <fullName evidence="4">DDHD domain-containing protein</fullName>
    </recommendedName>
</protein>
<dbReference type="Proteomes" id="UP001216638">
    <property type="component" value="Chromosome 6"/>
</dbReference>
<feature type="region of interest" description="Disordered" evidence="3">
    <location>
        <begin position="853"/>
        <end position="881"/>
    </location>
</feature>
<dbReference type="PROSITE" id="PS51043">
    <property type="entry name" value="DDHD"/>
    <property type="match status" value="1"/>
</dbReference>
<feature type="region of interest" description="Disordered" evidence="3">
    <location>
        <begin position="748"/>
        <end position="822"/>
    </location>
</feature>
<feature type="compositionally biased region" description="Low complexity" evidence="3">
    <location>
        <begin position="853"/>
        <end position="871"/>
    </location>
</feature>
<dbReference type="Pfam" id="PF02862">
    <property type="entry name" value="DDHD"/>
    <property type="match status" value="1"/>
</dbReference>
<keyword evidence="6" id="KW-1185">Reference proteome</keyword>
<dbReference type="InterPro" id="IPR029058">
    <property type="entry name" value="AB_hydrolase_fold"/>
</dbReference>